<feature type="compositionally biased region" description="Polar residues" evidence="3">
    <location>
        <begin position="289"/>
        <end position="311"/>
    </location>
</feature>
<dbReference type="EMBL" id="GDJX01024002">
    <property type="protein sequence ID" value="JAT43934.1"/>
    <property type="molecule type" value="Transcribed_RNA"/>
</dbReference>
<evidence type="ECO:0000256" key="2">
    <source>
        <dbReference type="ARBA" id="ARBA00024341"/>
    </source>
</evidence>
<sequence>MVSIKWLKVLAGLKKSQKLILLEKDENKTDASSWSQHRRKNSVDFDNTVLEETTSAVTAPLMNDAKFLSSSNSKISPTASPPLPVPSQPEQDMKDEWAATVIQTNFRAFLARRALRSLKGLVKLQALVRGHAVRKQAAVTLCCMQALVRVQARVRARRVRMTLENQLGLQKIQQLTQEDHARETEKGWCDSIGSVEVMQAKLLKRQEAAAKRERAMAYALSHQWQAGSKQHALPPGFEPDKTSWGWNWLERWMAVRPWENRFLYINLKDGMRVLENVSTEGKLGDKMQFKSSGSKPISTIHLSNHNQKIGPSQSDGNGSSSSKLASSLAISASGKSRKKTSSSEMVGDVDSKSSRMGLQSHGNPKQRLVQRNSKSKKSLPSGGGNPTHATIPIGTVDAQRSSRENPRSKASLGSNPVGSNPGAV</sequence>
<dbReference type="CDD" id="cd23767">
    <property type="entry name" value="IQCD"/>
    <property type="match status" value="1"/>
</dbReference>
<dbReference type="GO" id="GO:0005516">
    <property type="term" value="F:calmodulin binding"/>
    <property type="evidence" value="ECO:0007669"/>
    <property type="project" value="UniProtKB-KW"/>
</dbReference>
<proteinExistence type="inferred from homology"/>
<dbReference type="Pfam" id="PF00612">
    <property type="entry name" value="IQ"/>
    <property type="match status" value="2"/>
</dbReference>
<dbReference type="PANTHER" id="PTHR32295:SF123">
    <property type="entry name" value="PROTEIN IQ-DOMAIN 5"/>
    <property type="match status" value="1"/>
</dbReference>
<feature type="region of interest" description="Disordered" evidence="3">
    <location>
        <begin position="71"/>
        <end position="90"/>
    </location>
</feature>
<dbReference type="Gene3D" id="1.20.5.190">
    <property type="match status" value="1"/>
</dbReference>
<organism evidence="4">
    <name type="scientific">Anthurium amnicola</name>
    <dbReference type="NCBI Taxonomy" id="1678845"/>
    <lineage>
        <taxon>Eukaryota</taxon>
        <taxon>Viridiplantae</taxon>
        <taxon>Streptophyta</taxon>
        <taxon>Embryophyta</taxon>
        <taxon>Tracheophyta</taxon>
        <taxon>Spermatophyta</taxon>
        <taxon>Magnoliopsida</taxon>
        <taxon>Liliopsida</taxon>
        <taxon>Araceae</taxon>
        <taxon>Pothoideae</taxon>
        <taxon>Potheae</taxon>
        <taxon>Anthurium</taxon>
    </lineage>
</organism>
<dbReference type="PANTHER" id="PTHR32295">
    <property type="entry name" value="IQ-DOMAIN 5-RELATED"/>
    <property type="match status" value="1"/>
</dbReference>
<evidence type="ECO:0000256" key="3">
    <source>
        <dbReference type="SAM" id="MobiDB-lite"/>
    </source>
</evidence>
<feature type="compositionally biased region" description="Polar residues" evidence="3">
    <location>
        <begin position="354"/>
        <end position="363"/>
    </location>
</feature>
<gene>
    <name evidence="4" type="primary">IQD1_4</name>
    <name evidence="4" type="ORF">g.60484</name>
</gene>
<comment type="similarity">
    <text evidence="2">Belongs to the IQD family.</text>
</comment>
<keyword evidence="1" id="KW-0112">Calmodulin-binding</keyword>
<evidence type="ECO:0000256" key="1">
    <source>
        <dbReference type="ARBA" id="ARBA00022860"/>
    </source>
</evidence>
<evidence type="ECO:0000313" key="4">
    <source>
        <dbReference type="EMBL" id="JAT43934.1"/>
    </source>
</evidence>
<dbReference type="AlphaFoldDB" id="A0A1D1XNG7"/>
<protein>
    <submittedName>
        <fullName evidence="4">Protein IQ-DOMAIN 1</fullName>
    </submittedName>
</protein>
<feature type="region of interest" description="Disordered" evidence="3">
    <location>
        <begin position="285"/>
        <end position="424"/>
    </location>
</feature>
<feature type="compositionally biased region" description="Low complexity" evidence="3">
    <location>
        <begin position="312"/>
        <end position="334"/>
    </location>
</feature>
<dbReference type="InterPro" id="IPR000048">
    <property type="entry name" value="IQ_motif_EF-hand-BS"/>
</dbReference>
<reference evidence="4" key="1">
    <citation type="submission" date="2015-07" db="EMBL/GenBank/DDBJ databases">
        <title>Transcriptome Assembly of Anthurium amnicola.</title>
        <authorList>
            <person name="Suzuki J."/>
        </authorList>
    </citation>
    <scope>NUCLEOTIDE SEQUENCE</scope>
</reference>
<name>A0A1D1XNG7_9ARAE</name>
<dbReference type="PROSITE" id="PS50096">
    <property type="entry name" value="IQ"/>
    <property type="match status" value="3"/>
</dbReference>
<accession>A0A1D1XNG7</accession>